<dbReference type="SUPFAM" id="SSF53613">
    <property type="entry name" value="Ribokinase-like"/>
    <property type="match status" value="1"/>
</dbReference>
<comment type="function">
    <text evidence="18">Catalyzes the epimerization of the S- and R-forms of NAD(P)HX, a damaged form of NAD(P)H that is a result of enzymatic or heat-dependent hydration. This is a prerequisite for the S-specific NAD(P)H-hydrate dehydratase to allow the repair of both epimers of NAD(P)HX.</text>
</comment>
<dbReference type="CDD" id="cd01171">
    <property type="entry name" value="YXKO-related"/>
    <property type="match status" value="1"/>
</dbReference>
<evidence type="ECO:0000256" key="1">
    <source>
        <dbReference type="ARBA" id="ARBA00000013"/>
    </source>
</evidence>
<dbReference type="SUPFAM" id="SSF64153">
    <property type="entry name" value="YjeF N-terminal domain-like"/>
    <property type="match status" value="1"/>
</dbReference>
<dbReference type="NCBIfam" id="TIGR00197">
    <property type="entry name" value="yjeF_nterm"/>
    <property type="match status" value="1"/>
</dbReference>
<comment type="similarity">
    <text evidence="3 19">In the N-terminal section; belongs to the NnrE/AIBP family.</text>
</comment>
<sequence>MPTIDFYTAAQSRAIDRYAIETQKQPGLLLMKRAAYFAYQTLKETQPDAEKIVVLCGGGNNGGDGWVLTQYALLEGRQVTAVLLGDETKIHGDALAALQELKALGLSPTTFQSDRLQDADIVVDAVFGTGLNQPVSGDFAEIFQQVNDAHKPVLAIDIPSGLHADTGHILGTAIRASHTCTFITQKPGLYTHMGPETAGKIHFSPLFLNRDSYQGQTPIAQNHSLKHWLGQRPPVTASSHKGRQGTVLLTGGNHHMMGAIQLAGLASLTSGAGLVKIVTQPEHLVALTQAQPELMTYSQNDLTDLLPQTNAIGLGPGLGQDDWAQALFQSILTSESSKSTPKVLDADALNLLAKQPQTQPNWVLTPHPGEAARLLGSDTADIQRDRFKAVMELQKRYGGVVVLKGNGTLVYDGRRMELCTAGNAGMAVGGMGDVLTGAITSFLAQGMGLFEAACLGVSLHAHSGDVLANQTSQAGVIPSDLALTMSQLLSYTQAQPNP</sequence>
<dbReference type="EC" id="4.2.1.136" evidence="19"/>
<dbReference type="InterPro" id="IPR017953">
    <property type="entry name" value="Carbohydrate_kinase_pred_CS"/>
</dbReference>
<dbReference type="EC" id="5.1.99.6" evidence="19"/>
<evidence type="ECO:0000256" key="13">
    <source>
        <dbReference type="ARBA" id="ARBA00023268"/>
    </source>
</evidence>
<feature type="domain" description="YjeF C-terminal" evidence="20">
    <location>
        <begin position="224"/>
        <end position="492"/>
    </location>
</feature>
<protein>
    <recommendedName>
        <fullName evidence="19">Bifunctional NAD(P)H-hydrate repair enzyme</fullName>
    </recommendedName>
    <alternativeName>
        <fullName evidence="19">Nicotinamide nucleotide repair protein</fullName>
    </alternativeName>
    <domain>
        <recommendedName>
            <fullName evidence="19">ADP-dependent (S)-NAD(P)H-hydrate dehydratase</fullName>
            <ecNumber evidence="19">4.2.1.136</ecNumber>
        </recommendedName>
        <alternativeName>
            <fullName evidence="19">ADP-dependent NAD(P)HX dehydratase</fullName>
        </alternativeName>
    </domain>
    <domain>
        <recommendedName>
            <fullName evidence="19">NAD(P)H-hydrate epimerase</fullName>
            <ecNumber evidence="19">5.1.99.6</ecNumber>
        </recommendedName>
    </domain>
</protein>
<evidence type="ECO:0000256" key="8">
    <source>
        <dbReference type="ARBA" id="ARBA00022857"/>
    </source>
</evidence>
<comment type="function">
    <text evidence="14 19">Bifunctional enzyme that catalyzes the epimerization of the S- and R-forms of NAD(P)HX and the dehydration of the S-form of NAD(P)HX at the expense of ADP, which is converted to AMP. This allows the repair of both epimers of NAD(P)HX, a damaged form of NAD(P)H that is a result of enzymatic or heat-dependent hydration.</text>
</comment>
<comment type="catalytic activity">
    <reaction evidence="2 18 19">
        <text>(6R)-NADPHX = (6S)-NADPHX</text>
        <dbReference type="Rhea" id="RHEA:32227"/>
        <dbReference type="ChEBI" id="CHEBI:64076"/>
        <dbReference type="ChEBI" id="CHEBI:64077"/>
        <dbReference type="EC" id="5.1.99.6"/>
    </reaction>
</comment>
<dbReference type="Gene3D" id="3.40.50.10260">
    <property type="entry name" value="YjeF N-terminal domain"/>
    <property type="match status" value="1"/>
</dbReference>
<dbReference type="PANTHER" id="PTHR12592:SF0">
    <property type="entry name" value="ATP-DEPENDENT (S)-NAD(P)H-HYDRATE DEHYDRATASE"/>
    <property type="match status" value="1"/>
</dbReference>
<comment type="similarity">
    <text evidence="4 19">In the C-terminal section; belongs to the NnrD/CARKD family.</text>
</comment>
<evidence type="ECO:0000256" key="12">
    <source>
        <dbReference type="ARBA" id="ARBA00023239"/>
    </source>
</evidence>
<feature type="binding site" evidence="17">
    <location>
        <position position="317"/>
    </location>
    <ligand>
        <name>(6S)-NADPHX</name>
        <dbReference type="ChEBI" id="CHEBI:64076"/>
    </ligand>
</feature>
<dbReference type="HAMAP" id="MF_01965">
    <property type="entry name" value="NADHX_dehydratase"/>
    <property type="match status" value="1"/>
</dbReference>
<dbReference type="KEGG" id="htr:EPV75_10020"/>
<dbReference type="InterPro" id="IPR000631">
    <property type="entry name" value="CARKD"/>
</dbReference>
<comment type="catalytic activity">
    <reaction evidence="1 18 19">
        <text>(6R)-NADHX = (6S)-NADHX</text>
        <dbReference type="Rhea" id="RHEA:32215"/>
        <dbReference type="ChEBI" id="CHEBI:64074"/>
        <dbReference type="ChEBI" id="CHEBI:64075"/>
        <dbReference type="EC" id="5.1.99.6"/>
    </reaction>
</comment>
<comment type="caution">
    <text evidence="18">Lacks conserved residue(s) required for the propagation of feature annotation.</text>
</comment>
<keyword evidence="12 17" id="KW-0456">Lyase</keyword>
<keyword evidence="10 17" id="KW-0520">NAD</keyword>
<evidence type="ECO:0000256" key="5">
    <source>
        <dbReference type="ARBA" id="ARBA00022723"/>
    </source>
</evidence>
<dbReference type="GO" id="GO:0046496">
    <property type="term" value="P:nicotinamide nucleotide metabolic process"/>
    <property type="evidence" value="ECO:0007669"/>
    <property type="project" value="UniProtKB-UniRule"/>
</dbReference>
<evidence type="ECO:0000256" key="9">
    <source>
        <dbReference type="ARBA" id="ARBA00022958"/>
    </source>
</evidence>
<evidence type="ECO:0000256" key="11">
    <source>
        <dbReference type="ARBA" id="ARBA00023235"/>
    </source>
</evidence>
<feature type="binding site" evidence="17">
    <location>
        <position position="367"/>
    </location>
    <ligand>
        <name>(6S)-NADPHX</name>
        <dbReference type="ChEBI" id="CHEBI:64076"/>
    </ligand>
</feature>
<feature type="binding site" evidence="18">
    <location>
        <position position="160"/>
    </location>
    <ligand>
        <name>K(+)</name>
        <dbReference type="ChEBI" id="CHEBI:29103"/>
    </ligand>
</feature>
<keyword evidence="23" id="KW-1185">Reference proteome</keyword>
<organism evidence="22 23">
    <name type="scientific">Hydrogenovibrio thermophilus</name>
    <dbReference type="NCBI Taxonomy" id="265883"/>
    <lineage>
        <taxon>Bacteria</taxon>
        <taxon>Pseudomonadati</taxon>
        <taxon>Pseudomonadota</taxon>
        <taxon>Gammaproteobacteria</taxon>
        <taxon>Thiotrichales</taxon>
        <taxon>Piscirickettsiaceae</taxon>
        <taxon>Hydrogenovibrio</taxon>
    </lineage>
</organism>
<comment type="similarity">
    <text evidence="18">Belongs to the NnrE/AIBP family.</text>
</comment>
<dbReference type="PROSITE" id="PS51385">
    <property type="entry name" value="YJEF_N"/>
    <property type="match status" value="1"/>
</dbReference>
<evidence type="ECO:0000256" key="15">
    <source>
        <dbReference type="ARBA" id="ARBA00048238"/>
    </source>
</evidence>
<feature type="binding site" evidence="17">
    <location>
        <position position="433"/>
    </location>
    <ligand>
        <name>(6S)-NADPHX</name>
        <dbReference type="ChEBI" id="CHEBI:64076"/>
    </ligand>
</feature>
<evidence type="ECO:0000256" key="3">
    <source>
        <dbReference type="ARBA" id="ARBA00006001"/>
    </source>
</evidence>
<comment type="subunit">
    <text evidence="17">Homotetramer.</text>
</comment>
<dbReference type="RefSeq" id="WP_128385293.1">
    <property type="nucleotide sequence ID" value="NZ_CP035033.1"/>
</dbReference>
<evidence type="ECO:0000313" key="23">
    <source>
        <dbReference type="Proteomes" id="UP000285478"/>
    </source>
</evidence>
<dbReference type="NCBIfam" id="TIGR00196">
    <property type="entry name" value="yjeF_cterm"/>
    <property type="match status" value="1"/>
</dbReference>
<feature type="binding site" evidence="17">
    <location>
        <position position="259"/>
    </location>
    <ligand>
        <name>(6S)-NADPHX</name>
        <dbReference type="ChEBI" id="CHEBI:64076"/>
    </ligand>
</feature>
<dbReference type="InterPro" id="IPR029056">
    <property type="entry name" value="Ribokinase-like"/>
</dbReference>
<dbReference type="PROSITE" id="PS01050">
    <property type="entry name" value="YJEF_C_2"/>
    <property type="match status" value="1"/>
</dbReference>
<dbReference type="AlphaFoldDB" id="A0A410H509"/>
<evidence type="ECO:0000256" key="16">
    <source>
        <dbReference type="ARBA" id="ARBA00049209"/>
    </source>
</evidence>
<feature type="binding site" evidence="18">
    <location>
        <position position="124"/>
    </location>
    <ligand>
        <name>K(+)</name>
        <dbReference type="ChEBI" id="CHEBI:29103"/>
    </ligand>
</feature>
<comment type="cofactor">
    <cofactor evidence="17">
        <name>Mg(2+)</name>
        <dbReference type="ChEBI" id="CHEBI:18420"/>
    </cofactor>
</comment>
<dbReference type="Proteomes" id="UP000285478">
    <property type="component" value="Chromosome"/>
</dbReference>
<keyword evidence="13" id="KW-0511">Multifunctional enzyme</keyword>
<dbReference type="Pfam" id="PF01256">
    <property type="entry name" value="Carb_kinase"/>
    <property type="match status" value="1"/>
</dbReference>
<dbReference type="InterPro" id="IPR004443">
    <property type="entry name" value="YjeF_N_dom"/>
</dbReference>
<evidence type="ECO:0000256" key="10">
    <source>
        <dbReference type="ARBA" id="ARBA00023027"/>
    </source>
</evidence>
<dbReference type="Pfam" id="PF03853">
    <property type="entry name" value="YjeF_N"/>
    <property type="match status" value="1"/>
</dbReference>
<feature type="binding site" evidence="18">
    <location>
        <begin position="128"/>
        <end position="134"/>
    </location>
    <ligand>
        <name>(6S)-NADPHX</name>
        <dbReference type="ChEBI" id="CHEBI:64076"/>
    </ligand>
</feature>
<dbReference type="InterPro" id="IPR036652">
    <property type="entry name" value="YjeF_N_dom_sf"/>
</dbReference>
<evidence type="ECO:0000256" key="19">
    <source>
        <dbReference type="PIRNR" id="PIRNR017184"/>
    </source>
</evidence>
<keyword evidence="6 17" id="KW-0547">Nucleotide-binding</keyword>
<evidence type="ECO:0000259" key="21">
    <source>
        <dbReference type="PROSITE" id="PS51385"/>
    </source>
</evidence>
<name>A0A410H509_9GAMM</name>
<feature type="binding site" evidence="18">
    <location>
        <begin position="60"/>
        <end position="64"/>
    </location>
    <ligand>
        <name>(6S)-NADPHX</name>
        <dbReference type="ChEBI" id="CHEBI:64076"/>
    </ligand>
</feature>
<keyword evidence="11 18" id="KW-0413">Isomerase</keyword>
<reference evidence="22 23" key="1">
    <citation type="journal article" date="2018" name="Environ. Microbiol.">
        <title>Genomes of ubiquitous marine and hypersaline Hydrogenovibrio, Thiomicrorhabdus and Thiomicrospira spp. encode a diversity of mechanisms to sustain chemolithoautotrophy in heterogeneous environments.</title>
        <authorList>
            <person name="Scott K.M."/>
            <person name="Williams J."/>
            <person name="Porter C.M.B."/>
            <person name="Russel S."/>
            <person name="Harmer T.L."/>
            <person name="Paul J.H."/>
            <person name="Antonen K.M."/>
            <person name="Bridges M.K."/>
            <person name="Camper G.J."/>
            <person name="Campla C.K."/>
            <person name="Casella L.G."/>
            <person name="Chase E."/>
            <person name="Conrad J.W."/>
            <person name="Cruz M.C."/>
            <person name="Dunlap D.S."/>
            <person name="Duran L."/>
            <person name="Fahsbender E.M."/>
            <person name="Goldsmith D.B."/>
            <person name="Keeley R.F."/>
            <person name="Kondoff M.R."/>
            <person name="Kussy B.I."/>
            <person name="Lane M.K."/>
            <person name="Lawler S."/>
            <person name="Leigh B.A."/>
            <person name="Lewis C."/>
            <person name="Lostal L.M."/>
            <person name="Marking D."/>
            <person name="Mancera P.A."/>
            <person name="McClenthan E.C."/>
            <person name="McIntyre E.A."/>
            <person name="Mine J.A."/>
            <person name="Modi S."/>
            <person name="Moore B.D."/>
            <person name="Morgan W.A."/>
            <person name="Nelson K.M."/>
            <person name="Nguyen K.N."/>
            <person name="Ogburn N."/>
            <person name="Parrino D.G."/>
            <person name="Pedapudi A.D."/>
            <person name="Pelham R.P."/>
            <person name="Preece A.M."/>
            <person name="Rampersad E.A."/>
            <person name="Richardson J.C."/>
            <person name="Rodgers C.M."/>
            <person name="Schaffer B.L."/>
            <person name="Sheridan N.E."/>
            <person name="Solone M.R."/>
            <person name="Staley Z.R."/>
            <person name="Tabuchi M."/>
            <person name="Waide R.J."/>
            <person name="Wanjugi P.W."/>
            <person name="Young S."/>
            <person name="Clum A."/>
            <person name="Daum C."/>
            <person name="Huntemann M."/>
            <person name="Ivanova N."/>
            <person name="Kyrpides N."/>
            <person name="Mikhailova N."/>
            <person name="Palaniappan K."/>
            <person name="Pillay M."/>
            <person name="Reddy T.B.K."/>
            <person name="Shapiro N."/>
            <person name="Stamatis D."/>
            <person name="Varghese N."/>
            <person name="Woyke T."/>
            <person name="Boden R."/>
            <person name="Freyermuth S.K."/>
            <person name="Kerfeld C.A."/>
        </authorList>
    </citation>
    <scope>NUCLEOTIDE SEQUENCE [LARGE SCALE GENOMIC DNA]</scope>
    <source>
        <strain evidence="22 23">JR-2</strain>
    </source>
</reference>
<evidence type="ECO:0000313" key="22">
    <source>
        <dbReference type="EMBL" id="QAB15977.1"/>
    </source>
</evidence>
<evidence type="ECO:0000256" key="4">
    <source>
        <dbReference type="ARBA" id="ARBA00009524"/>
    </source>
</evidence>
<feature type="binding site" evidence="18">
    <location>
        <position position="157"/>
    </location>
    <ligand>
        <name>(6S)-NADPHX</name>
        <dbReference type="ChEBI" id="CHEBI:64076"/>
    </ligand>
</feature>
<evidence type="ECO:0000256" key="14">
    <source>
        <dbReference type="ARBA" id="ARBA00025153"/>
    </source>
</evidence>
<dbReference type="InterPro" id="IPR030677">
    <property type="entry name" value="Nnr"/>
</dbReference>
<dbReference type="GO" id="GO:0052855">
    <property type="term" value="F:ADP-dependent NAD(P)H-hydrate dehydratase activity"/>
    <property type="evidence" value="ECO:0007669"/>
    <property type="project" value="UniProtKB-UniRule"/>
</dbReference>
<dbReference type="GO" id="GO:0110051">
    <property type="term" value="P:metabolite repair"/>
    <property type="evidence" value="ECO:0007669"/>
    <property type="project" value="TreeGrafter"/>
</dbReference>
<dbReference type="PIRSF" id="PIRSF017184">
    <property type="entry name" value="Nnr"/>
    <property type="match status" value="1"/>
</dbReference>
<accession>A0A410H509</accession>
<evidence type="ECO:0000256" key="17">
    <source>
        <dbReference type="HAMAP-Rule" id="MF_01965"/>
    </source>
</evidence>
<evidence type="ECO:0000256" key="7">
    <source>
        <dbReference type="ARBA" id="ARBA00022840"/>
    </source>
</evidence>
<keyword evidence="7 17" id="KW-0067">ATP-binding</keyword>
<dbReference type="PROSITE" id="PS51383">
    <property type="entry name" value="YJEF_C_3"/>
    <property type="match status" value="1"/>
</dbReference>
<evidence type="ECO:0000256" key="2">
    <source>
        <dbReference type="ARBA" id="ARBA00000909"/>
    </source>
</evidence>
<comment type="catalytic activity">
    <reaction evidence="16 17 19">
        <text>(6S)-NADPHX + ADP = AMP + phosphate + NADPH + H(+)</text>
        <dbReference type="Rhea" id="RHEA:32235"/>
        <dbReference type="ChEBI" id="CHEBI:15378"/>
        <dbReference type="ChEBI" id="CHEBI:43474"/>
        <dbReference type="ChEBI" id="CHEBI:57783"/>
        <dbReference type="ChEBI" id="CHEBI:64076"/>
        <dbReference type="ChEBI" id="CHEBI:456215"/>
        <dbReference type="ChEBI" id="CHEBI:456216"/>
        <dbReference type="EC" id="4.2.1.136"/>
    </reaction>
</comment>
<keyword evidence="8 17" id="KW-0521">NADP</keyword>
<evidence type="ECO:0000259" key="20">
    <source>
        <dbReference type="PROSITE" id="PS51383"/>
    </source>
</evidence>
<comment type="similarity">
    <text evidence="17">Belongs to the NnrD/CARKD family.</text>
</comment>
<dbReference type="EMBL" id="CP035033">
    <property type="protein sequence ID" value="QAB15977.1"/>
    <property type="molecule type" value="Genomic_DNA"/>
</dbReference>
<keyword evidence="9 18" id="KW-0630">Potassium</keyword>
<feature type="binding site" evidence="17">
    <location>
        <begin position="404"/>
        <end position="408"/>
    </location>
    <ligand>
        <name>AMP</name>
        <dbReference type="ChEBI" id="CHEBI:456215"/>
    </ligand>
</feature>
<proteinExistence type="inferred from homology"/>
<dbReference type="HAMAP" id="MF_01966">
    <property type="entry name" value="NADHX_epimerase"/>
    <property type="match status" value="1"/>
</dbReference>
<evidence type="ECO:0000256" key="18">
    <source>
        <dbReference type="HAMAP-Rule" id="MF_01966"/>
    </source>
</evidence>
<keyword evidence="5 18" id="KW-0479">Metal-binding</keyword>
<comment type="catalytic activity">
    <reaction evidence="15 17 19">
        <text>(6S)-NADHX + ADP = AMP + phosphate + NADH + H(+)</text>
        <dbReference type="Rhea" id="RHEA:32223"/>
        <dbReference type="ChEBI" id="CHEBI:15378"/>
        <dbReference type="ChEBI" id="CHEBI:43474"/>
        <dbReference type="ChEBI" id="CHEBI:57945"/>
        <dbReference type="ChEBI" id="CHEBI:64074"/>
        <dbReference type="ChEBI" id="CHEBI:456215"/>
        <dbReference type="ChEBI" id="CHEBI:456216"/>
        <dbReference type="EC" id="4.2.1.136"/>
    </reaction>
</comment>
<feature type="binding site" evidence="17">
    <location>
        <position position="432"/>
    </location>
    <ligand>
        <name>AMP</name>
        <dbReference type="ChEBI" id="CHEBI:456215"/>
    </ligand>
</feature>
<comment type="cofactor">
    <cofactor evidence="18 19">
        <name>K(+)</name>
        <dbReference type="ChEBI" id="CHEBI:29103"/>
    </cofactor>
    <text evidence="18 19">Binds 1 potassium ion per subunit.</text>
</comment>
<dbReference type="GO" id="GO:0052856">
    <property type="term" value="F:NAD(P)HX epimerase activity"/>
    <property type="evidence" value="ECO:0007669"/>
    <property type="project" value="UniProtKB-UniRule"/>
</dbReference>
<gene>
    <name evidence="18" type="primary">nnrE</name>
    <name evidence="17" type="synonym">nnrD</name>
    <name evidence="22" type="ORF">EPV75_10020</name>
</gene>
<comment type="function">
    <text evidence="17">Catalyzes the dehydration of the S-form of NAD(P)HX at the expense of ADP, which is converted to AMP. Together with NAD(P)HX epimerase, which catalyzes the epimerization of the S- and R-forms, the enzyme allows the repair of both epimers of NAD(P)HX, a damaged form of NAD(P)H that is a result of enzymatic or heat-dependent hydration.</text>
</comment>
<feature type="domain" description="YjeF N-terminal" evidence="21">
    <location>
        <begin position="12"/>
        <end position="214"/>
    </location>
</feature>
<dbReference type="GO" id="GO:0005524">
    <property type="term" value="F:ATP binding"/>
    <property type="evidence" value="ECO:0007669"/>
    <property type="project" value="UniProtKB-UniRule"/>
</dbReference>
<evidence type="ECO:0000256" key="6">
    <source>
        <dbReference type="ARBA" id="ARBA00022741"/>
    </source>
</evidence>
<dbReference type="PANTHER" id="PTHR12592">
    <property type="entry name" value="ATP-DEPENDENT (S)-NAD(P)H-HYDRATE DEHYDRATASE FAMILY MEMBER"/>
    <property type="match status" value="1"/>
</dbReference>
<dbReference type="GO" id="GO:0046872">
    <property type="term" value="F:metal ion binding"/>
    <property type="evidence" value="ECO:0007669"/>
    <property type="project" value="UniProtKB-UniRule"/>
</dbReference>
<dbReference type="Gene3D" id="3.40.1190.20">
    <property type="match status" value="1"/>
</dbReference>
<feature type="binding site" evidence="18">
    <location>
        <position position="61"/>
    </location>
    <ligand>
        <name>K(+)</name>
        <dbReference type="ChEBI" id="CHEBI:29103"/>
    </ligand>
</feature>